<organism evidence="4 5">
    <name type="scientific">Saccharopolyspora spinosa</name>
    <dbReference type="NCBI Taxonomy" id="60894"/>
    <lineage>
        <taxon>Bacteria</taxon>
        <taxon>Bacillati</taxon>
        <taxon>Actinomycetota</taxon>
        <taxon>Actinomycetes</taxon>
        <taxon>Pseudonocardiales</taxon>
        <taxon>Pseudonocardiaceae</taxon>
        <taxon>Saccharopolyspora</taxon>
    </lineage>
</organism>
<comment type="caution">
    <text evidence="4">The sequence shown here is derived from an EMBL/GenBank/DDBJ whole genome shotgun (WGS) entry which is preliminary data.</text>
</comment>
<dbReference type="EMBL" id="PJNB01000001">
    <property type="protein sequence ID" value="PKW15781.1"/>
    <property type="molecule type" value="Genomic_DNA"/>
</dbReference>
<dbReference type="PROSITE" id="PS50980">
    <property type="entry name" value="COA_CT_NTER"/>
    <property type="match status" value="1"/>
</dbReference>
<gene>
    <name evidence="4" type="ORF">A8926_3542</name>
</gene>
<dbReference type="InterPro" id="IPR051047">
    <property type="entry name" value="AccD/PCCB"/>
</dbReference>
<dbReference type="InterPro" id="IPR000438">
    <property type="entry name" value="Acetyl_CoA_COase_Trfase_b_su"/>
</dbReference>
<dbReference type="GO" id="GO:0015977">
    <property type="term" value="P:carbon fixation"/>
    <property type="evidence" value="ECO:0007669"/>
    <property type="project" value="UniProtKB-ARBA"/>
</dbReference>
<evidence type="ECO:0000313" key="4">
    <source>
        <dbReference type="EMBL" id="PKW15781.1"/>
    </source>
</evidence>
<dbReference type="RefSeq" id="WP_010696962.1">
    <property type="nucleotide sequence ID" value="NZ_CP061007.1"/>
</dbReference>
<dbReference type="InterPro" id="IPR029045">
    <property type="entry name" value="ClpP/crotonase-like_dom_sf"/>
</dbReference>
<dbReference type="Proteomes" id="UP000233786">
    <property type="component" value="Unassembled WGS sequence"/>
</dbReference>
<comment type="similarity">
    <text evidence="1">Belongs to the AccD/PCCB family.</text>
</comment>
<feature type="domain" description="CoA carboxyltransferase N-terminal" evidence="2">
    <location>
        <begin position="21"/>
        <end position="277"/>
    </location>
</feature>
<feature type="domain" description="CoA carboxyltransferase C-terminal" evidence="3">
    <location>
        <begin position="294"/>
        <end position="530"/>
    </location>
</feature>
<dbReference type="FunFam" id="3.90.226.10:FF:000017">
    <property type="entry name" value="Propionyl-CoA carboxylase subunit beta 5"/>
    <property type="match status" value="1"/>
</dbReference>
<dbReference type="GO" id="GO:0006633">
    <property type="term" value="P:fatty acid biosynthetic process"/>
    <property type="evidence" value="ECO:0007669"/>
    <property type="project" value="InterPro"/>
</dbReference>
<accession>A0A2N3XYT7</accession>
<dbReference type="PROSITE" id="PS50989">
    <property type="entry name" value="COA_CT_CTER"/>
    <property type="match status" value="1"/>
</dbReference>
<dbReference type="Gene3D" id="3.90.226.10">
    <property type="entry name" value="2-enoyl-CoA Hydratase, Chain A, domain 1"/>
    <property type="match status" value="2"/>
</dbReference>
<dbReference type="PANTHER" id="PTHR43842">
    <property type="entry name" value="PROPIONYL-COA CARBOXYLASE BETA CHAIN"/>
    <property type="match status" value="1"/>
</dbReference>
<dbReference type="STRING" id="994479.GCA_000194155_03675"/>
<evidence type="ECO:0000313" key="5">
    <source>
        <dbReference type="Proteomes" id="UP000233786"/>
    </source>
</evidence>
<keyword evidence="5" id="KW-1185">Reference proteome</keyword>
<dbReference type="PANTHER" id="PTHR43842:SF2">
    <property type="entry name" value="PROPIONYL-COA CARBOXYLASE BETA CHAIN, MITOCHONDRIAL"/>
    <property type="match status" value="1"/>
</dbReference>
<dbReference type="InterPro" id="IPR011763">
    <property type="entry name" value="COA_CT_C"/>
</dbReference>
<dbReference type="PRINTS" id="PR01070">
    <property type="entry name" value="ACCCTRFRASEB"/>
</dbReference>
<dbReference type="InterPro" id="IPR011762">
    <property type="entry name" value="COA_CT_N"/>
</dbReference>
<protein>
    <submittedName>
        <fullName evidence="4">Propionyl-CoA carboxylase carboxyltransferase subunit</fullName>
    </submittedName>
</protein>
<dbReference type="GO" id="GO:0016740">
    <property type="term" value="F:transferase activity"/>
    <property type="evidence" value="ECO:0007669"/>
    <property type="project" value="UniProtKB-KW"/>
</dbReference>
<dbReference type="SUPFAM" id="SSF52096">
    <property type="entry name" value="ClpP/crotonase"/>
    <property type="match status" value="2"/>
</dbReference>
<evidence type="ECO:0000259" key="2">
    <source>
        <dbReference type="PROSITE" id="PS50980"/>
    </source>
</evidence>
<dbReference type="Pfam" id="PF01039">
    <property type="entry name" value="Carboxyl_trans"/>
    <property type="match status" value="1"/>
</dbReference>
<reference evidence="4" key="1">
    <citation type="submission" date="2017-12" db="EMBL/GenBank/DDBJ databases">
        <title>Sequencing the genomes of 1000 Actinobacteria strains.</title>
        <authorList>
            <person name="Klenk H.-P."/>
        </authorList>
    </citation>
    <scope>NUCLEOTIDE SEQUENCE [LARGE SCALE GENOMIC DNA]</scope>
    <source>
        <strain evidence="4">DSM 44228</strain>
    </source>
</reference>
<dbReference type="InterPro" id="IPR034733">
    <property type="entry name" value="AcCoA_carboxyl_beta"/>
</dbReference>
<sequence>MSSATEPVGQPPVDVPDIHTTAGKLADLYRRNDEAVHAGSARAVAKQHAKGKNTARERIDMLLDPGSFVELDEHARHRSTNFGMDANRPYGDGVVTGYGTVDGRKVCVFSQDFTVFGGSLGEVFGEKIVKVMDLALKTGCPLIGINDSGGARIQEGVAALGLYAEIFKRNTHASGVIPQISLIMGPCAGGAVYSPAITDFTVMVDQTSHMFITGPDVIKTVTGEDVTFEELGGARTHNSRSGNAHYLATDEADAIAYVKELLSFLPSNNLAEAPVFEGTDTDAGTGSVAESITDADRELDALIPDSPNQPYDMHEVISRVADDEEFLEVGALFAPNIITGYGRIEGHPVGVVANQPTQFAGTLDIDASEKAARFVRTCDAFNIPVLTFVDVPGFLPGTDQEWNGIIRRGAKLLYAYAEATVPLVTVITRKAYGGAYDVMGSKHLGADVNLAWPTAQIAVMGAQGAVNILHRRQLAEAADNGEDVEAVRAQLQQEYEDTLCNPYVAAERGYVDSVIPPSYTRGYVARSLRMLRDKRASLPAKKHGNIPL</sequence>
<evidence type="ECO:0000256" key="1">
    <source>
        <dbReference type="ARBA" id="ARBA00006102"/>
    </source>
</evidence>
<evidence type="ECO:0000259" key="3">
    <source>
        <dbReference type="PROSITE" id="PS50989"/>
    </source>
</evidence>
<dbReference type="FunFam" id="3.90.226.10:FF:000016">
    <property type="entry name" value="Propionyl-CoA carboxylase, beta subunit"/>
    <property type="match status" value="1"/>
</dbReference>
<dbReference type="OrthoDB" id="4894066at2"/>
<dbReference type="GO" id="GO:0003989">
    <property type="term" value="F:acetyl-CoA carboxylase activity"/>
    <property type="evidence" value="ECO:0007669"/>
    <property type="project" value="InterPro"/>
</dbReference>
<name>A0A2N3XYT7_SACSN</name>
<dbReference type="GO" id="GO:0009317">
    <property type="term" value="C:acetyl-CoA carboxylase complex"/>
    <property type="evidence" value="ECO:0007669"/>
    <property type="project" value="InterPro"/>
</dbReference>
<dbReference type="GO" id="GO:0004658">
    <property type="term" value="F:propionyl-CoA carboxylase activity"/>
    <property type="evidence" value="ECO:0007669"/>
    <property type="project" value="UniProtKB-ARBA"/>
</dbReference>
<proteinExistence type="inferred from homology"/>
<dbReference type="AlphaFoldDB" id="A0A2N3XYT7"/>